<dbReference type="EMBL" id="ADNY01000047">
    <property type="protein sequence ID" value="EFG55139.1"/>
    <property type="molecule type" value="Genomic_DNA"/>
</dbReference>
<dbReference type="AlphaFoldDB" id="D4YUJ0"/>
<comment type="caution">
    <text evidence="1">The sequence shown here is derived from an EMBL/GenBank/DDBJ whole genome shotgun (WGS) entry which is preliminary data.</text>
</comment>
<proteinExistence type="predicted"/>
<dbReference type="RefSeq" id="WP_006352352.1">
    <property type="nucleotide sequence ID" value="NZ_ADNY01000047.1"/>
</dbReference>
<organism evidence="1 2">
    <name type="scientific">Lactobacillus amylolyticus DSM 11664</name>
    <dbReference type="NCBI Taxonomy" id="585524"/>
    <lineage>
        <taxon>Bacteria</taxon>
        <taxon>Bacillati</taxon>
        <taxon>Bacillota</taxon>
        <taxon>Bacilli</taxon>
        <taxon>Lactobacillales</taxon>
        <taxon>Lactobacillaceae</taxon>
        <taxon>Lactobacillus</taxon>
    </lineage>
</organism>
<gene>
    <name evidence="1" type="ORF">HMPREF0493_1201</name>
</gene>
<protein>
    <submittedName>
        <fullName evidence="1">Uncharacterized protein</fullName>
    </submittedName>
</protein>
<accession>D4YUJ0</accession>
<evidence type="ECO:0000313" key="1">
    <source>
        <dbReference type="EMBL" id="EFG55139.1"/>
    </source>
</evidence>
<sequence length="386" mass="45818">MNYEQILALYHKVKNIISYFNKITFNKLNQTIQDEVNKTSNISFKDWYDSIPTKLLEDLGESDNPADLEYQYSIPFFHLSDNNWAKAILSKEKYKREISNFGRRYSTKITKLSNNLVFVLKHSDLYNLTRDQREDLNVTLDYIQQNIKFINWAESQIKRWDTVDQDINISIESLKKHRNLFEDYFTVTKSDSLLNQIENDCKAWLKKAKLQSIKNIQDNIKEIWNELKEETIKKDIQIQDNLNIQRIFNELPSNSKAVLQKFDNIETLANSSKDQLINDYRLSSEEAKNLIDKAQTTLNEIKRSAYPKLNQDNLSDKELQLLALLKVNEEYPLERDKEVGDLINEINNLMDLLSKLQNLAINRYEANLLEKQDYLLWLRFENKIYF</sequence>
<evidence type="ECO:0000313" key="2">
    <source>
        <dbReference type="Proteomes" id="UP000004069"/>
    </source>
</evidence>
<name>D4YUJ0_9LACO</name>
<dbReference type="Proteomes" id="UP000004069">
    <property type="component" value="Unassembled WGS sequence"/>
</dbReference>
<feature type="non-terminal residue" evidence="1">
    <location>
        <position position="386"/>
    </location>
</feature>
<keyword evidence="2" id="KW-1185">Reference proteome</keyword>
<reference evidence="1 2" key="1">
    <citation type="submission" date="2010-04" db="EMBL/GenBank/DDBJ databases">
        <authorList>
            <person name="Muzny D."/>
            <person name="Qin X."/>
            <person name="Deng J."/>
            <person name="Jiang H."/>
            <person name="Liu Y."/>
            <person name="Qu J."/>
            <person name="Song X.-Z."/>
            <person name="Zhang L."/>
            <person name="Thornton R."/>
            <person name="Coyle M."/>
            <person name="Francisco L."/>
            <person name="Jackson L."/>
            <person name="Javaid M."/>
            <person name="Korchina V."/>
            <person name="Kovar C."/>
            <person name="Mata R."/>
            <person name="Mathew T."/>
            <person name="Ngo R."/>
            <person name="Nguyen L."/>
            <person name="Nguyen N."/>
            <person name="Okwuonu G."/>
            <person name="Ongeri F."/>
            <person name="Pham C."/>
            <person name="Simmons D."/>
            <person name="Wilczek-Boney K."/>
            <person name="Hale W."/>
            <person name="Jakkamsetti A."/>
            <person name="Pham P."/>
            <person name="Ruth R."/>
            <person name="San Lucas F."/>
            <person name="Warren J."/>
            <person name="Zhang J."/>
            <person name="Zhao Z."/>
            <person name="Zhou C."/>
            <person name="Zhu D."/>
            <person name="Lee S."/>
            <person name="Bess C."/>
            <person name="Blankenburg K."/>
            <person name="Forbes L."/>
            <person name="Fu Q."/>
            <person name="Gubbala S."/>
            <person name="Hirani K."/>
            <person name="Jayaseelan J.C."/>
            <person name="Lara F."/>
            <person name="Munidasa M."/>
            <person name="Palculict T."/>
            <person name="Patil S."/>
            <person name="Pu L.-L."/>
            <person name="Saada N."/>
            <person name="Tang L."/>
            <person name="Weissenberger G."/>
            <person name="Zhu Y."/>
            <person name="Hemphill L."/>
            <person name="Shang Y."/>
            <person name="Youmans B."/>
            <person name="Ayvaz T."/>
            <person name="Ross M."/>
            <person name="Santibanez J."/>
            <person name="Aqrawi P."/>
            <person name="Gross S."/>
            <person name="Joshi V."/>
            <person name="Fowler G."/>
            <person name="Nazareth L."/>
            <person name="Reid J."/>
            <person name="Worley K."/>
            <person name="Petrosino J."/>
            <person name="Highlander S."/>
            <person name="Gibbs R."/>
        </authorList>
    </citation>
    <scope>NUCLEOTIDE SEQUENCE [LARGE SCALE GENOMIC DNA]</scope>
    <source>
        <strain evidence="1 2">DSM 11664</strain>
    </source>
</reference>